<evidence type="ECO:0000256" key="10">
    <source>
        <dbReference type="SAM" id="MobiDB-lite"/>
    </source>
</evidence>
<evidence type="ECO:0000259" key="11">
    <source>
        <dbReference type="PROSITE" id="PS01179"/>
    </source>
</evidence>
<evidence type="ECO:0000256" key="6">
    <source>
        <dbReference type="ARBA" id="ARBA00023166"/>
    </source>
</evidence>
<dbReference type="PROSITE" id="PS01179">
    <property type="entry name" value="PID"/>
    <property type="match status" value="1"/>
</dbReference>
<keyword evidence="7" id="KW-0753">Steroid metabolism</keyword>
<feature type="domain" description="PID" evidence="11">
    <location>
        <begin position="102"/>
        <end position="227"/>
    </location>
</feature>
<sequence length="371" mass="40031">MGVAIHGQGTPPTEPSPPKWVFLSAPFQPAASLPQRACPLAPPTSRRLVQAGVMDALRSAGRAILRSPSIGRNSQRLPRHHSETRGELPENWTDTKETLLEGVVFQLKYLGMTLVEKPKGEDMAAAAIRRIIVMARSSAKKLQKVIVTVTPGGLSLQDGETSQLIDNVSIYRISYCTTDKVQDKVFAYVAQNQASESLECHAFLCPKKKLAQAVTLTVAQAFKVALDLWESAHEGKEQPSPCRMSEAASLGETPGAQAGGANGSFCPSVSSHTRDGRLLQMDSQEEEEEEEDDLIALDEAFTRLAEPWAPVTLGQSRYPVGQKVPAQSGPQWNLLELDPVAVTVVLYPIGCLLPVIGCVSAQRLVGSCDPT</sequence>
<dbReference type="Gene3D" id="2.30.29.30">
    <property type="entry name" value="Pleckstrin-homology domain (PH domain)/Phosphotyrosine-binding domain (PTB)"/>
    <property type="match status" value="1"/>
</dbReference>
<dbReference type="Xenbase" id="XB-GENE-29096411">
    <property type="gene designation" value="LOC116410814"/>
</dbReference>
<evidence type="ECO:0000256" key="4">
    <source>
        <dbReference type="ARBA" id="ARBA00022583"/>
    </source>
</evidence>
<evidence type="ECO:0000256" key="2">
    <source>
        <dbReference type="ARBA" id="ARBA00022490"/>
    </source>
</evidence>
<organism evidence="12 13">
    <name type="scientific">Xenopus tropicalis</name>
    <name type="common">Western clawed frog</name>
    <name type="synonym">Silurana tropicalis</name>
    <dbReference type="NCBI Taxonomy" id="8364"/>
    <lineage>
        <taxon>Eukaryota</taxon>
        <taxon>Metazoa</taxon>
        <taxon>Chordata</taxon>
        <taxon>Craniata</taxon>
        <taxon>Vertebrata</taxon>
        <taxon>Euteleostomi</taxon>
        <taxon>Amphibia</taxon>
        <taxon>Batrachia</taxon>
        <taxon>Anura</taxon>
        <taxon>Pipoidea</taxon>
        <taxon>Pipidae</taxon>
        <taxon>Xenopodinae</taxon>
        <taxon>Xenopus</taxon>
        <taxon>Silurana</taxon>
    </lineage>
</organism>
<evidence type="ECO:0000256" key="7">
    <source>
        <dbReference type="ARBA" id="ARBA00023221"/>
    </source>
</evidence>
<dbReference type="GO" id="GO:0006897">
    <property type="term" value="P:endocytosis"/>
    <property type="evidence" value="ECO:0007669"/>
    <property type="project" value="UniProtKB-KW"/>
</dbReference>
<dbReference type="FunFam" id="2.30.29.30:FF:000137">
    <property type="entry name" value="Low density lipoprotein receptor adapter protein 1"/>
    <property type="match status" value="1"/>
</dbReference>
<name>A0A8J1JL93_XENTR</name>
<dbReference type="CDD" id="cd13159">
    <property type="entry name" value="PTB_LDLRAP-mammal-like"/>
    <property type="match status" value="1"/>
</dbReference>
<evidence type="ECO:0000256" key="9">
    <source>
        <dbReference type="ARBA" id="ARBA00063340"/>
    </source>
</evidence>
<feature type="compositionally biased region" description="Basic and acidic residues" evidence="10">
    <location>
        <begin position="80"/>
        <end position="89"/>
    </location>
</feature>
<evidence type="ECO:0000313" key="14">
    <source>
        <dbReference type="Xenbase" id="XB-GENE-29096411"/>
    </source>
</evidence>
<comment type="function">
    <text evidence="8">Adapter protein (clathrin-associated sorting protein (CLASP)) required for efficient endocytosis of the LDL receptor (LDLR). Also involved in the vitellogenin receptor mediated endocytosis of nutrients during oogenesis.</text>
</comment>
<evidence type="ECO:0000256" key="5">
    <source>
        <dbReference type="ARBA" id="ARBA00023098"/>
    </source>
</evidence>
<dbReference type="InterPro" id="IPR011993">
    <property type="entry name" value="PH-like_dom_sf"/>
</dbReference>
<dbReference type="RefSeq" id="XP_031757785.1">
    <property type="nucleotide sequence ID" value="XM_031901925.1"/>
</dbReference>
<accession>A0A8J1JL93</accession>
<keyword evidence="4" id="KW-0254">Endocytosis</keyword>
<proteinExistence type="predicted"/>
<evidence type="ECO:0000256" key="8">
    <source>
        <dbReference type="ARBA" id="ARBA00055279"/>
    </source>
</evidence>
<keyword evidence="5" id="KW-0443">Lipid metabolism</keyword>
<dbReference type="Proteomes" id="UP000008143">
    <property type="component" value="Chromosome 5"/>
</dbReference>
<feature type="region of interest" description="Disordered" evidence="10">
    <location>
        <begin position="69"/>
        <end position="89"/>
    </location>
</feature>
<dbReference type="SUPFAM" id="SSF50729">
    <property type="entry name" value="PH domain-like"/>
    <property type="match status" value="1"/>
</dbReference>
<keyword evidence="6" id="KW-1207">Sterol metabolism</keyword>
<protein>
    <submittedName>
        <fullName evidence="13">Low density lipoprotein receptor adapter protein 1-like isoform X1</fullName>
    </submittedName>
</protein>
<dbReference type="OrthoDB" id="9999955at2759"/>
<dbReference type="KEGG" id="xtr:116410814"/>
<evidence type="ECO:0000313" key="12">
    <source>
        <dbReference type="Proteomes" id="UP000008143"/>
    </source>
</evidence>
<feature type="region of interest" description="Disordered" evidence="10">
    <location>
        <begin position="235"/>
        <end position="272"/>
    </location>
</feature>
<comment type="subunit">
    <text evidence="9">Interacts (via PID domain) with ldlr (via NPXY motif). Binds to soluble clathrin trimers and to the adapter protein complex 2 (AP-2, beta 2 subunit). Binds to phosphoinositides, which regulate clathrin bud assembly at the cell surface. Interacts with the VLDL receptor (vldlr). Interacts with the vitellogenin receptor.</text>
</comment>
<dbReference type="GO" id="GO:0005737">
    <property type="term" value="C:cytoplasm"/>
    <property type="evidence" value="ECO:0007669"/>
    <property type="project" value="UniProtKB-SubCell"/>
</dbReference>
<dbReference type="InterPro" id="IPR051133">
    <property type="entry name" value="Adapter_Engulfment-Domain"/>
</dbReference>
<gene>
    <name evidence="13 14" type="primary">LOC116410814</name>
</gene>
<dbReference type="AlphaFoldDB" id="A0A8J1JL93"/>
<dbReference type="GO" id="GO:0008203">
    <property type="term" value="P:cholesterol metabolic process"/>
    <property type="evidence" value="ECO:0007669"/>
    <property type="project" value="UniProtKB-KW"/>
</dbReference>
<evidence type="ECO:0000256" key="1">
    <source>
        <dbReference type="ARBA" id="ARBA00004496"/>
    </source>
</evidence>
<keyword evidence="2" id="KW-0963">Cytoplasm</keyword>
<dbReference type="SMART" id="SM00462">
    <property type="entry name" value="PTB"/>
    <property type="match status" value="1"/>
</dbReference>
<dbReference type="AGR" id="Xenbase:XB-GENE-29096411"/>
<keyword evidence="3" id="KW-0153">Cholesterol metabolism</keyword>
<dbReference type="PANTHER" id="PTHR11232:SF81">
    <property type="entry name" value="PID DOMAIN-CONTAINING PROTEIN"/>
    <property type="match status" value="1"/>
</dbReference>
<dbReference type="InterPro" id="IPR006020">
    <property type="entry name" value="PTB/PI_dom"/>
</dbReference>
<evidence type="ECO:0000313" key="13">
    <source>
        <dbReference type="RefSeq" id="XP_031757785.1"/>
    </source>
</evidence>
<dbReference type="Pfam" id="PF00640">
    <property type="entry name" value="PID"/>
    <property type="match status" value="1"/>
</dbReference>
<dbReference type="GeneID" id="116410814"/>
<reference evidence="13" key="1">
    <citation type="submission" date="2025-08" db="UniProtKB">
        <authorList>
            <consortium name="RefSeq"/>
        </authorList>
    </citation>
    <scope>IDENTIFICATION</scope>
    <source>
        <strain evidence="13">Nigerian</strain>
        <tissue evidence="13">Liver and blood</tissue>
    </source>
</reference>
<comment type="subcellular location">
    <subcellularLocation>
        <location evidence="1">Cytoplasm</location>
    </subcellularLocation>
</comment>
<keyword evidence="12" id="KW-1185">Reference proteome</keyword>
<evidence type="ECO:0000256" key="3">
    <source>
        <dbReference type="ARBA" id="ARBA00022548"/>
    </source>
</evidence>
<dbReference type="PANTHER" id="PTHR11232">
    <property type="entry name" value="PHOSPHOTYROSINE INTERACTION DOMAIN-CONTAINING FAMILY MEMBER"/>
    <property type="match status" value="1"/>
</dbReference>